<comment type="caution">
    <text evidence="1">The sequence shown here is derived from an EMBL/GenBank/DDBJ whole genome shotgun (WGS) entry which is preliminary data.</text>
</comment>
<reference evidence="1 2" key="1">
    <citation type="submission" date="2021-04" db="EMBL/GenBank/DDBJ databases">
        <authorList>
            <person name="De Guttry C."/>
            <person name="Zahm M."/>
            <person name="Klopp C."/>
            <person name="Cabau C."/>
            <person name="Louis A."/>
            <person name="Berthelot C."/>
            <person name="Parey E."/>
            <person name="Roest Crollius H."/>
            <person name="Montfort J."/>
            <person name="Robinson-Rechavi M."/>
            <person name="Bucao C."/>
            <person name="Bouchez O."/>
            <person name="Gislard M."/>
            <person name="Lluch J."/>
            <person name="Milhes M."/>
            <person name="Lampietro C."/>
            <person name="Lopez Roques C."/>
            <person name="Donnadieu C."/>
            <person name="Braasch I."/>
            <person name="Desvignes T."/>
            <person name="Postlethwait J."/>
            <person name="Bobe J."/>
            <person name="Wedekind C."/>
            <person name="Guiguen Y."/>
        </authorList>
    </citation>
    <scope>NUCLEOTIDE SEQUENCE [LARGE SCALE GENOMIC DNA]</scope>
    <source>
        <strain evidence="1">Cs_M1</strain>
        <tissue evidence="1">Blood</tissue>
    </source>
</reference>
<evidence type="ECO:0000313" key="1">
    <source>
        <dbReference type="EMBL" id="KAK6269283.1"/>
    </source>
</evidence>
<evidence type="ECO:0000313" key="2">
    <source>
        <dbReference type="Proteomes" id="UP001356427"/>
    </source>
</evidence>
<protein>
    <submittedName>
        <fullName evidence="1">Uncharacterized protein</fullName>
    </submittedName>
</protein>
<dbReference type="AlphaFoldDB" id="A0AAN8KJF2"/>
<keyword evidence="2" id="KW-1185">Reference proteome</keyword>
<sequence>MQKKKAVHNLVAVIMIRFESVGTISFLTEVMTTCKYLFVWSLHLGLSKGPGYGLAQPHKSSNLWS</sequence>
<gene>
    <name evidence="1" type="ORF">J4Q44_G00394000</name>
</gene>
<dbReference type="EMBL" id="JAGTTL010003297">
    <property type="protein sequence ID" value="KAK6269283.1"/>
    <property type="molecule type" value="Genomic_DNA"/>
</dbReference>
<organism evidence="1 2">
    <name type="scientific">Coregonus suidteri</name>
    <dbReference type="NCBI Taxonomy" id="861788"/>
    <lineage>
        <taxon>Eukaryota</taxon>
        <taxon>Metazoa</taxon>
        <taxon>Chordata</taxon>
        <taxon>Craniata</taxon>
        <taxon>Vertebrata</taxon>
        <taxon>Euteleostomi</taxon>
        <taxon>Actinopterygii</taxon>
        <taxon>Neopterygii</taxon>
        <taxon>Teleostei</taxon>
        <taxon>Protacanthopterygii</taxon>
        <taxon>Salmoniformes</taxon>
        <taxon>Salmonidae</taxon>
        <taxon>Coregoninae</taxon>
        <taxon>Coregonus</taxon>
    </lineage>
</organism>
<proteinExistence type="predicted"/>
<dbReference type="Proteomes" id="UP001356427">
    <property type="component" value="Unassembled WGS sequence"/>
</dbReference>
<name>A0AAN8KJF2_9TELE</name>
<accession>A0AAN8KJF2</accession>